<proteinExistence type="predicted"/>
<dbReference type="Proteomes" id="UP000597338">
    <property type="component" value="Unassembled WGS sequence"/>
</dbReference>
<evidence type="ECO:0000313" key="2">
    <source>
        <dbReference type="EMBL" id="GGC43195.1"/>
    </source>
</evidence>
<keyword evidence="1" id="KW-0732">Signal</keyword>
<gene>
    <name evidence="2" type="ORF">GCM10011386_39350</name>
</gene>
<keyword evidence="3" id="KW-1185">Reference proteome</keyword>
<dbReference type="PROSITE" id="PS51257">
    <property type="entry name" value="PROKAR_LIPOPROTEIN"/>
    <property type="match status" value="1"/>
</dbReference>
<evidence type="ECO:0000256" key="1">
    <source>
        <dbReference type="SAM" id="SignalP"/>
    </source>
</evidence>
<feature type="signal peptide" evidence="1">
    <location>
        <begin position="1"/>
        <end position="23"/>
    </location>
</feature>
<reference evidence="3" key="1">
    <citation type="journal article" date="2019" name="Int. J. Syst. Evol. Microbiol.">
        <title>The Global Catalogue of Microorganisms (GCM) 10K type strain sequencing project: providing services to taxonomists for standard genome sequencing and annotation.</title>
        <authorList>
            <consortium name="The Broad Institute Genomics Platform"/>
            <consortium name="The Broad Institute Genome Sequencing Center for Infectious Disease"/>
            <person name="Wu L."/>
            <person name="Ma J."/>
        </authorList>
    </citation>
    <scope>NUCLEOTIDE SEQUENCE [LARGE SCALE GENOMIC DNA]</scope>
    <source>
        <strain evidence="3">CGMCC 1.15342</strain>
    </source>
</reference>
<feature type="chain" id="PRO_5045868494" evidence="1">
    <location>
        <begin position="24"/>
        <end position="200"/>
    </location>
</feature>
<organism evidence="2 3">
    <name type="scientific">Parapedobacter defluvii</name>
    <dbReference type="NCBI Taxonomy" id="2045106"/>
    <lineage>
        <taxon>Bacteria</taxon>
        <taxon>Pseudomonadati</taxon>
        <taxon>Bacteroidota</taxon>
        <taxon>Sphingobacteriia</taxon>
        <taxon>Sphingobacteriales</taxon>
        <taxon>Sphingobacteriaceae</taxon>
        <taxon>Parapedobacter</taxon>
    </lineage>
</organism>
<comment type="caution">
    <text evidence="2">The sequence shown here is derived from an EMBL/GenBank/DDBJ whole genome shotgun (WGS) entry which is preliminary data.</text>
</comment>
<protein>
    <submittedName>
        <fullName evidence="2">Uncharacterized protein</fullName>
    </submittedName>
</protein>
<sequence>MKTFLLWNKLALIAWVLVISACAKNELPEIEDDEDGYYVTMTVNGERVEYKSGVTALLSEAPDETIDYQQFSLTVAGSGSMKGKEALSLNCFVYDSWKPNKKYENTFEPDETTGSADKQDQIDLHYLNEALAGQYVFVMNDSFQTGSAHVILKEVTSTYIKGTFHGVMARGLLPYSTPQGNVVNLETPLVIDGEFYASNR</sequence>
<accession>A0ABQ1MUF2</accession>
<dbReference type="EMBL" id="BMIK01000019">
    <property type="protein sequence ID" value="GGC43195.1"/>
    <property type="molecule type" value="Genomic_DNA"/>
</dbReference>
<evidence type="ECO:0000313" key="3">
    <source>
        <dbReference type="Proteomes" id="UP000597338"/>
    </source>
</evidence>
<name>A0ABQ1MUF2_9SPHI</name>